<keyword evidence="5" id="KW-1185">Reference proteome</keyword>
<evidence type="ECO:0000256" key="2">
    <source>
        <dbReference type="SAM" id="Phobius"/>
    </source>
</evidence>
<name>A0ABT9QBC0_9ACTN</name>
<keyword evidence="2" id="KW-0812">Transmembrane</keyword>
<sequence>MADDEQKFAEGGVKMLISLGGLALGGAPTVVGLISFVSGVIGFLAGGSTDDAVARLKQEIDTLKADLARLDERIDELALEQGQEANRNVQARVDAQLDDIERLRLRFADSPSDVDTAVDVANELGVVIDAFLRHDFDLWRWTDVVEKDGHIDLERLRFKNVPTLPVYLLGLLTWLAARQVVVDAKQRHRLDGDAPRISRHLQAVSVHDEFDKYADGNASVPASITEHIKWRIRAWVISLNRQPVDRTCRFYFEVRDWMTDRRMSADNFEIITPGDNVLCTINPASLGTPHTELQMETDAGVDILNEMAVTLDRVARTGSVREQLIGRFPDTKVYPSAILYVIAQNGDLHWYRNESSSQPGGSTTWQGPKQVGNGWHGFTTVFSGGGAAIYGAQPDGTLVWYGHDGCFTGSLTWRALRQVGSGWHGFKAIFSGGEYVVYGILPDGTLVWYKHNGAANGGNDTTWSGPVVVGSGWHSFAKVFSGGQGVIFAIGTDGILTRYHHRGYATGTHDWGPHIAIGTGWNSFQEVVAGPDGVFYAFTRDGRILWYCYRGERPAPLFPPGGAGGHDPHIWEGPVEIKRGVPGFKSVFRLMDPPYHGPN</sequence>
<organism evidence="4 5">
    <name type="scientific">Streptosporangium lutulentum</name>
    <dbReference type="NCBI Taxonomy" id="1461250"/>
    <lineage>
        <taxon>Bacteria</taxon>
        <taxon>Bacillati</taxon>
        <taxon>Actinomycetota</taxon>
        <taxon>Actinomycetes</taxon>
        <taxon>Streptosporangiales</taxon>
        <taxon>Streptosporangiaceae</taxon>
        <taxon>Streptosporangium</taxon>
    </lineage>
</organism>
<dbReference type="Pfam" id="PF14517">
    <property type="entry name" value="Tachylectin"/>
    <property type="match status" value="1"/>
</dbReference>
<feature type="transmembrane region" description="Helical" evidence="2">
    <location>
        <begin position="21"/>
        <end position="45"/>
    </location>
</feature>
<feature type="coiled-coil region" evidence="1">
    <location>
        <begin position="53"/>
        <end position="106"/>
    </location>
</feature>
<reference evidence="4 5" key="1">
    <citation type="submission" date="2023-07" db="EMBL/GenBank/DDBJ databases">
        <title>Sequencing the genomes of 1000 actinobacteria strains.</title>
        <authorList>
            <person name="Klenk H.-P."/>
        </authorList>
    </citation>
    <scope>NUCLEOTIDE SEQUENCE [LARGE SCALE GENOMIC DNA]</scope>
    <source>
        <strain evidence="4 5">DSM 46740</strain>
    </source>
</reference>
<evidence type="ECO:0000313" key="5">
    <source>
        <dbReference type="Proteomes" id="UP001225356"/>
    </source>
</evidence>
<dbReference type="Gene3D" id="2.115.10.10">
    <property type="entry name" value="Tachylectin 2"/>
    <property type="match status" value="2"/>
</dbReference>
<dbReference type="SUPFAM" id="SSF89372">
    <property type="entry name" value="Fucose-specific lectin"/>
    <property type="match status" value="1"/>
</dbReference>
<keyword evidence="2" id="KW-1133">Transmembrane helix</keyword>
<keyword evidence="2" id="KW-0472">Membrane</keyword>
<proteinExistence type="predicted"/>
<gene>
    <name evidence="4" type="ORF">J2853_002891</name>
</gene>
<keyword evidence="4" id="KW-0449">Lipoprotein</keyword>
<evidence type="ECO:0000313" key="4">
    <source>
        <dbReference type="EMBL" id="MDP9843680.1"/>
    </source>
</evidence>
<protein>
    <submittedName>
        <fullName evidence="4">Outer membrane murein-binding lipoprotein Lpp</fullName>
    </submittedName>
</protein>
<evidence type="ECO:0000256" key="1">
    <source>
        <dbReference type="SAM" id="Coils"/>
    </source>
</evidence>
<keyword evidence="1" id="KW-0175">Coiled coil</keyword>
<dbReference type="RefSeq" id="WP_307557984.1">
    <property type="nucleotide sequence ID" value="NZ_JAUSQU010000001.1"/>
</dbReference>
<accession>A0ABT9QBC0</accession>
<dbReference type="EMBL" id="JAUSQU010000001">
    <property type="protein sequence ID" value="MDP9843680.1"/>
    <property type="molecule type" value="Genomic_DNA"/>
</dbReference>
<dbReference type="InterPro" id="IPR023294">
    <property type="entry name" value="Tachylectin2"/>
</dbReference>
<feature type="domain" description="Tachylectin 2" evidence="3">
    <location>
        <begin position="342"/>
        <end position="500"/>
    </location>
</feature>
<evidence type="ECO:0000259" key="3">
    <source>
        <dbReference type="Pfam" id="PF14517"/>
    </source>
</evidence>
<dbReference type="Proteomes" id="UP001225356">
    <property type="component" value="Unassembled WGS sequence"/>
</dbReference>
<comment type="caution">
    <text evidence="4">The sequence shown here is derived from an EMBL/GenBank/DDBJ whole genome shotgun (WGS) entry which is preliminary data.</text>
</comment>